<accession>A0A7G9B2R9</accession>
<keyword evidence="6" id="KW-1185">Reference proteome</keyword>
<dbReference type="CDD" id="cd02062">
    <property type="entry name" value="Nitro_FMN_reductase"/>
    <property type="match status" value="1"/>
</dbReference>
<proteinExistence type="predicted"/>
<dbReference type="InterPro" id="IPR000415">
    <property type="entry name" value="Nitroreductase-like"/>
</dbReference>
<dbReference type="SUPFAM" id="SSF55469">
    <property type="entry name" value="FMN-dependent nitroreductase-like"/>
    <property type="match status" value="1"/>
</dbReference>
<dbReference type="Proteomes" id="UP000515960">
    <property type="component" value="Chromosome"/>
</dbReference>
<evidence type="ECO:0000313" key="6">
    <source>
        <dbReference type="Proteomes" id="UP000515960"/>
    </source>
</evidence>
<dbReference type="EMBL" id="CP060490">
    <property type="protein sequence ID" value="QNL43850.1"/>
    <property type="molecule type" value="Genomic_DNA"/>
</dbReference>
<evidence type="ECO:0000256" key="3">
    <source>
        <dbReference type="ARBA" id="ARBA00023002"/>
    </source>
</evidence>
<dbReference type="PANTHER" id="PTHR23026:SF90">
    <property type="entry name" value="IODOTYROSINE DEIODINASE 1"/>
    <property type="match status" value="1"/>
</dbReference>
<dbReference type="InterPro" id="IPR050627">
    <property type="entry name" value="Nitroreductase/BluB"/>
</dbReference>
<dbReference type="KEGG" id="ohi:H8790_10355"/>
<sequence>MEFYEVIEKRRSIRQFEDKAIPPDMLERILTAGLKAPSSNHQRQWELVTLTDKAVIQELAKLIKPYPCRITEPKTPQQEMFKIAYPRQRTMVEEAACVILPYFKCKYDLKSTTNDYGLMDYGAAWALVENILLAATAEGLGSVVHIPVKKEPEQIKAFMKIPDGYVLPTLILLGYSSKDALVPSQVKATVENKVHWNKW</sequence>
<organism evidence="5 6">
    <name type="scientific">Oscillibacter hominis</name>
    <dbReference type="NCBI Taxonomy" id="2763056"/>
    <lineage>
        <taxon>Bacteria</taxon>
        <taxon>Bacillati</taxon>
        <taxon>Bacillota</taxon>
        <taxon>Clostridia</taxon>
        <taxon>Eubacteriales</taxon>
        <taxon>Oscillospiraceae</taxon>
        <taxon>Oscillibacter</taxon>
    </lineage>
</organism>
<keyword evidence="1" id="KW-0285">Flavoprotein</keyword>
<evidence type="ECO:0000256" key="1">
    <source>
        <dbReference type="ARBA" id="ARBA00022630"/>
    </source>
</evidence>
<dbReference type="RefSeq" id="WP_187332441.1">
    <property type="nucleotide sequence ID" value="NZ_CP060490.1"/>
</dbReference>
<evidence type="ECO:0000256" key="2">
    <source>
        <dbReference type="ARBA" id="ARBA00022643"/>
    </source>
</evidence>
<evidence type="ECO:0000313" key="5">
    <source>
        <dbReference type="EMBL" id="QNL43850.1"/>
    </source>
</evidence>
<name>A0A7G9B2R9_9FIRM</name>
<dbReference type="InterPro" id="IPR029479">
    <property type="entry name" value="Nitroreductase"/>
</dbReference>
<protein>
    <submittedName>
        <fullName evidence="5">Nitroreductase family protein</fullName>
    </submittedName>
</protein>
<evidence type="ECO:0000259" key="4">
    <source>
        <dbReference type="Pfam" id="PF00881"/>
    </source>
</evidence>
<dbReference type="GO" id="GO:0016491">
    <property type="term" value="F:oxidoreductase activity"/>
    <property type="evidence" value="ECO:0007669"/>
    <property type="project" value="UniProtKB-KW"/>
</dbReference>
<keyword evidence="3" id="KW-0560">Oxidoreductase</keyword>
<dbReference type="PANTHER" id="PTHR23026">
    <property type="entry name" value="NADPH NITROREDUCTASE"/>
    <property type="match status" value="1"/>
</dbReference>
<reference evidence="5 6" key="1">
    <citation type="submission" date="2020-08" db="EMBL/GenBank/DDBJ databases">
        <authorList>
            <person name="Liu C."/>
            <person name="Sun Q."/>
        </authorList>
    </citation>
    <scope>NUCLEOTIDE SEQUENCE [LARGE SCALE GENOMIC DNA]</scope>
    <source>
        <strain evidence="5 6">NSJ-62</strain>
    </source>
</reference>
<dbReference type="Pfam" id="PF00881">
    <property type="entry name" value="Nitroreductase"/>
    <property type="match status" value="1"/>
</dbReference>
<dbReference type="Gene3D" id="3.40.109.10">
    <property type="entry name" value="NADH Oxidase"/>
    <property type="match status" value="1"/>
</dbReference>
<dbReference type="AlphaFoldDB" id="A0A7G9B2R9"/>
<feature type="domain" description="Nitroreductase" evidence="4">
    <location>
        <begin position="7"/>
        <end position="175"/>
    </location>
</feature>
<gene>
    <name evidence="5" type="ORF">H8790_10355</name>
</gene>
<keyword evidence="2" id="KW-0288">FMN</keyword>